<dbReference type="AlphaFoldDB" id="A0A5B7HVY1"/>
<dbReference type="Proteomes" id="UP000324222">
    <property type="component" value="Unassembled WGS sequence"/>
</dbReference>
<organism evidence="1 2">
    <name type="scientific">Portunus trituberculatus</name>
    <name type="common">Swimming crab</name>
    <name type="synonym">Neptunus trituberculatus</name>
    <dbReference type="NCBI Taxonomy" id="210409"/>
    <lineage>
        <taxon>Eukaryota</taxon>
        <taxon>Metazoa</taxon>
        <taxon>Ecdysozoa</taxon>
        <taxon>Arthropoda</taxon>
        <taxon>Crustacea</taxon>
        <taxon>Multicrustacea</taxon>
        <taxon>Malacostraca</taxon>
        <taxon>Eumalacostraca</taxon>
        <taxon>Eucarida</taxon>
        <taxon>Decapoda</taxon>
        <taxon>Pleocyemata</taxon>
        <taxon>Brachyura</taxon>
        <taxon>Eubrachyura</taxon>
        <taxon>Portunoidea</taxon>
        <taxon>Portunidae</taxon>
        <taxon>Portuninae</taxon>
        <taxon>Portunus</taxon>
    </lineage>
</organism>
<protein>
    <submittedName>
        <fullName evidence="1">Uncharacterized protein</fullName>
    </submittedName>
</protein>
<evidence type="ECO:0000313" key="1">
    <source>
        <dbReference type="EMBL" id="MPC72868.1"/>
    </source>
</evidence>
<proteinExistence type="predicted"/>
<evidence type="ECO:0000313" key="2">
    <source>
        <dbReference type="Proteomes" id="UP000324222"/>
    </source>
</evidence>
<reference evidence="1 2" key="1">
    <citation type="submission" date="2019-05" db="EMBL/GenBank/DDBJ databases">
        <title>Another draft genome of Portunus trituberculatus and its Hox gene families provides insights of decapod evolution.</title>
        <authorList>
            <person name="Jeong J.-H."/>
            <person name="Song I."/>
            <person name="Kim S."/>
            <person name="Choi T."/>
            <person name="Kim D."/>
            <person name="Ryu S."/>
            <person name="Kim W."/>
        </authorList>
    </citation>
    <scope>NUCLEOTIDE SEQUENCE [LARGE SCALE GENOMIC DNA]</scope>
    <source>
        <tissue evidence="1">Muscle</tissue>
    </source>
</reference>
<name>A0A5B7HVY1_PORTR</name>
<dbReference type="PROSITE" id="PS51257">
    <property type="entry name" value="PROKAR_LIPOPROTEIN"/>
    <property type="match status" value="1"/>
</dbReference>
<gene>
    <name evidence="1" type="ORF">E2C01_067182</name>
</gene>
<comment type="caution">
    <text evidence="1">The sequence shown here is derived from an EMBL/GenBank/DDBJ whole genome shotgun (WGS) entry which is preliminary data.</text>
</comment>
<sequence>MYKRMKRTQLGHRVEPRAEAEYTLGSLPSSVSSCPSLASPAACPTPSQPVLRHRYVSHIQQRRLTVHDTPRRAGGHSGGIARGTNSLMFKLSSWMQSLLELGRQGVTALRDFFP</sequence>
<keyword evidence="2" id="KW-1185">Reference proteome</keyword>
<dbReference type="EMBL" id="VSRR010035581">
    <property type="protein sequence ID" value="MPC72868.1"/>
    <property type="molecule type" value="Genomic_DNA"/>
</dbReference>
<accession>A0A5B7HVY1</accession>